<dbReference type="GO" id="GO:0051259">
    <property type="term" value="P:protein complex oligomerization"/>
    <property type="evidence" value="ECO:0007669"/>
    <property type="project" value="InterPro"/>
</dbReference>
<proteinExistence type="inferred from homology"/>
<feature type="region of interest" description="Disordered" evidence="3">
    <location>
        <begin position="21"/>
        <end position="102"/>
    </location>
</feature>
<dbReference type="Gene3D" id="1.10.287.110">
    <property type="entry name" value="DnaJ domain"/>
    <property type="match status" value="1"/>
</dbReference>
<dbReference type="OrthoDB" id="448954at2759"/>
<gene>
    <name evidence="5" type="ORF">VMCG_07274</name>
</gene>
<feature type="compositionally biased region" description="Basic and acidic residues" evidence="3">
    <location>
        <begin position="92"/>
        <end position="102"/>
    </location>
</feature>
<dbReference type="SUPFAM" id="SSF46565">
    <property type="entry name" value="Chaperone J-domain"/>
    <property type="match status" value="1"/>
</dbReference>
<dbReference type="GO" id="GO:0044571">
    <property type="term" value="P:[2Fe-2S] cluster assembly"/>
    <property type="evidence" value="ECO:0007669"/>
    <property type="project" value="InterPro"/>
</dbReference>
<dbReference type="Gene3D" id="1.20.1280.20">
    <property type="entry name" value="HscB, C-terminal domain"/>
    <property type="match status" value="1"/>
</dbReference>
<dbReference type="EMBL" id="LKEA01000021">
    <property type="protein sequence ID" value="ROW00300.1"/>
    <property type="molecule type" value="Genomic_DNA"/>
</dbReference>
<accession>A0A423WAE2</accession>
<dbReference type="InterPro" id="IPR036386">
    <property type="entry name" value="HscB_C_sf"/>
</dbReference>
<comment type="similarity">
    <text evidence="1">Belongs to the HscB family.</text>
</comment>
<dbReference type="InterPro" id="IPR004640">
    <property type="entry name" value="HscB"/>
</dbReference>
<evidence type="ECO:0000313" key="5">
    <source>
        <dbReference type="EMBL" id="ROW00300.1"/>
    </source>
</evidence>
<evidence type="ECO:0000259" key="4">
    <source>
        <dbReference type="Pfam" id="PF07743"/>
    </source>
</evidence>
<evidence type="ECO:0000256" key="3">
    <source>
        <dbReference type="SAM" id="MobiDB-lite"/>
    </source>
</evidence>
<dbReference type="InterPro" id="IPR009073">
    <property type="entry name" value="HscB_oligo_C"/>
</dbReference>
<dbReference type="Pfam" id="PF07743">
    <property type="entry name" value="HSCB_C"/>
    <property type="match status" value="1"/>
</dbReference>
<protein>
    <recommendedName>
        <fullName evidence="4">Co-chaperone HscB C-terminal oligomerisation domain-containing protein</fullName>
    </recommendedName>
</protein>
<dbReference type="PANTHER" id="PTHR14021:SF15">
    <property type="entry name" value="IRON-SULFUR CLUSTER CO-CHAPERONE PROTEIN HSCB"/>
    <property type="match status" value="1"/>
</dbReference>
<dbReference type="InterPro" id="IPR036869">
    <property type="entry name" value="J_dom_sf"/>
</dbReference>
<feature type="compositionally biased region" description="Polar residues" evidence="3">
    <location>
        <begin position="39"/>
        <end position="49"/>
    </location>
</feature>
<feature type="compositionally biased region" description="Low complexity" evidence="3">
    <location>
        <begin position="57"/>
        <end position="70"/>
    </location>
</feature>
<comment type="caution">
    <text evidence="5">The sequence shown here is derived from an EMBL/GenBank/DDBJ whole genome shotgun (WGS) entry which is preliminary data.</text>
</comment>
<dbReference type="GO" id="GO:0001671">
    <property type="term" value="F:ATPase activator activity"/>
    <property type="evidence" value="ECO:0007669"/>
    <property type="project" value="InterPro"/>
</dbReference>
<evidence type="ECO:0000256" key="1">
    <source>
        <dbReference type="ARBA" id="ARBA00010476"/>
    </source>
</evidence>
<dbReference type="PANTHER" id="PTHR14021">
    <property type="entry name" value="IRON-SULFUR CLUSTER CO-CHAPERONE PROTEIN HSCB"/>
    <property type="match status" value="1"/>
</dbReference>
<dbReference type="NCBIfam" id="TIGR00714">
    <property type="entry name" value="hscB"/>
    <property type="match status" value="1"/>
</dbReference>
<feature type="domain" description="Co-chaperone HscB C-terminal oligomerisation" evidence="4">
    <location>
        <begin position="229"/>
        <end position="300"/>
    </location>
</feature>
<name>A0A423WAE2_9PEZI</name>
<dbReference type="GO" id="GO:0051087">
    <property type="term" value="F:protein-folding chaperone binding"/>
    <property type="evidence" value="ECO:0007669"/>
    <property type="project" value="InterPro"/>
</dbReference>
<dbReference type="GO" id="GO:0005739">
    <property type="term" value="C:mitochondrion"/>
    <property type="evidence" value="ECO:0007669"/>
    <property type="project" value="TreeGrafter"/>
</dbReference>
<dbReference type="STRING" id="356882.A0A423WAE2"/>
<organism evidence="5 6">
    <name type="scientific">Cytospora schulzeri</name>
    <dbReference type="NCBI Taxonomy" id="448051"/>
    <lineage>
        <taxon>Eukaryota</taxon>
        <taxon>Fungi</taxon>
        <taxon>Dikarya</taxon>
        <taxon>Ascomycota</taxon>
        <taxon>Pezizomycotina</taxon>
        <taxon>Sordariomycetes</taxon>
        <taxon>Sordariomycetidae</taxon>
        <taxon>Diaporthales</taxon>
        <taxon>Cytosporaceae</taxon>
        <taxon>Cytospora</taxon>
    </lineage>
</organism>
<feature type="compositionally biased region" description="Low complexity" evidence="3">
    <location>
        <begin position="21"/>
        <end position="36"/>
    </location>
</feature>
<evidence type="ECO:0000256" key="2">
    <source>
        <dbReference type="ARBA" id="ARBA00023186"/>
    </source>
</evidence>
<keyword evidence="2" id="KW-0143">Chaperone</keyword>
<sequence>MPRSIVNRELAGLCASCAQRRLAPTTATAPRPAALASSRMYSTRTQTVLASPKRAVTTPSSSSLQPQTQQRRVPAGETKRWLSGSPAEEKEEGGKRETGTEDKALPYYALFPQTLPNGAPPDGPFDIDVRALRREFLQLQAASHPDYYHSAQTTTTTDDDSSSTNPSSSSSTSTTHSEPRRKAEALSSHINSAYRTLSSPLLRAQYILSERHGIDLAGDEASSISGPPDPDLLMEVLHARETIEEAGSEKDLEELSRENDERIAEAVGNLARALEEGNLREAVRDTVRLRYWENIRESVKNWEGGGSVVLQH</sequence>
<feature type="region of interest" description="Disordered" evidence="3">
    <location>
        <begin position="143"/>
        <end position="187"/>
    </location>
</feature>
<dbReference type="Proteomes" id="UP000283895">
    <property type="component" value="Unassembled WGS sequence"/>
</dbReference>
<dbReference type="AlphaFoldDB" id="A0A423WAE2"/>
<reference evidence="5 6" key="1">
    <citation type="submission" date="2015-09" db="EMBL/GenBank/DDBJ databases">
        <title>Host preference determinants of Valsa canker pathogens revealed by comparative genomics.</title>
        <authorList>
            <person name="Yin Z."/>
            <person name="Huang L."/>
        </authorList>
    </citation>
    <scope>NUCLEOTIDE SEQUENCE [LARGE SCALE GENOMIC DNA]</scope>
    <source>
        <strain evidence="5 6">03-1</strain>
    </source>
</reference>
<dbReference type="SUPFAM" id="SSF47144">
    <property type="entry name" value="HSC20 (HSCB), C-terminal oligomerisation domain"/>
    <property type="match status" value="1"/>
</dbReference>
<keyword evidence="6" id="KW-1185">Reference proteome</keyword>
<evidence type="ECO:0000313" key="6">
    <source>
        <dbReference type="Proteomes" id="UP000283895"/>
    </source>
</evidence>
<feature type="compositionally biased region" description="Low complexity" evidence="3">
    <location>
        <begin position="162"/>
        <end position="175"/>
    </location>
</feature>